<accession>T0J1S6</accession>
<sequence length="66" mass="6717">MTMNSACAAAAATTAGSSSGPSHGATNNALAALLRERGIPFAFTTGYDDRALPERFADIPGSRSPF</sequence>
<comment type="caution">
    <text evidence="1">The sequence shown here is derived from an EMBL/GenBank/DDBJ whole genome shotgun (WGS) entry which is preliminary data.</text>
</comment>
<evidence type="ECO:0000313" key="2">
    <source>
        <dbReference type="Proteomes" id="UP000015523"/>
    </source>
</evidence>
<dbReference type="Gene3D" id="3.40.50.2300">
    <property type="match status" value="1"/>
</dbReference>
<organism evidence="1 2">
    <name type="scientific">Sphingobium ummariense RL-3</name>
    <dbReference type="NCBI Taxonomy" id="1346791"/>
    <lineage>
        <taxon>Bacteria</taxon>
        <taxon>Pseudomonadati</taxon>
        <taxon>Pseudomonadota</taxon>
        <taxon>Alphaproteobacteria</taxon>
        <taxon>Sphingomonadales</taxon>
        <taxon>Sphingomonadaceae</taxon>
        <taxon>Sphingobium</taxon>
    </lineage>
</organism>
<dbReference type="AlphaFoldDB" id="T0J1S6"/>
<proteinExistence type="predicted"/>
<keyword evidence="2" id="KW-1185">Reference proteome</keyword>
<evidence type="ECO:0000313" key="1">
    <source>
        <dbReference type="EMBL" id="EQB31931.1"/>
    </source>
</evidence>
<dbReference type="Proteomes" id="UP000015523">
    <property type="component" value="Unassembled WGS sequence"/>
</dbReference>
<gene>
    <name evidence="1" type="ORF">M529_12280</name>
</gene>
<dbReference type="PATRIC" id="fig|1346791.3.peg.2362"/>
<protein>
    <submittedName>
        <fullName evidence="1">Uncharacterized protein</fullName>
    </submittedName>
</protein>
<dbReference type="EMBL" id="AUWY01000085">
    <property type="protein sequence ID" value="EQB31931.1"/>
    <property type="molecule type" value="Genomic_DNA"/>
</dbReference>
<name>T0J1S6_9SPHN</name>
<dbReference type="STRING" id="1346791.M529_12280"/>
<reference evidence="1 2" key="1">
    <citation type="journal article" date="2013" name="Genome Announc.">
        <title>Draft Genome Sequence of Sphingobium ummariense Strain RL-3, a Hexachlorocyclohexane-Degrading Bacterium.</title>
        <authorList>
            <person name="Kohli P."/>
            <person name="Dua A."/>
            <person name="Sangwan N."/>
            <person name="Oldach P."/>
            <person name="Khurana J.P."/>
            <person name="Lal R."/>
        </authorList>
    </citation>
    <scope>NUCLEOTIDE SEQUENCE [LARGE SCALE GENOMIC DNA]</scope>
    <source>
        <strain evidence="1 2">RL-3</strain>
    </source>
</reference>